<protein>
    <submittedName>
        <fullName evidence="3">Anaphase-promoting complex APC subunit CDC26</fullName>
    </submittedName>
</protein>
<evidence type="ECO:0000313" key="3">
    <source>
        <dbReference type="EMBL" id="KAL3232945.1"/>
    </source>
</evidence>
<comment type="caution">
    <text evidence="3">The sequence shown here is derived from an EMBL/GenBank/DDBJ whole genome shotgun (WGS) entry which is preliminary data.</text>
</comment>
<name>A0ABR4NW40_9SACH</name>
<feature type="region of interest" description="Disordered" evidence="2">
    <location>
        <begin position="42"/>
        <end position="73"/>
    </location>
</feature>
<dbReference type="EMBL" id="JBEVYD010000005">
    <property type="protein sequence ID" value="KAL3232945.1"/>
    <property type="molecule type" value="Genomic_DNA"/>
</dbReference>
<evidence type="ECO:0000256" key="2">
    <source>
        <dbReference type="SAM" id="MobiDB-lite"/>
    </source>
</evidence>
<keyword evidence="1" id="KW-0833">Ubl conjugation pathway</keyword>
<proteinExistence type="predicted"/>
<keyword evidence="4" id="KW-1185">Reference proteome</keyword>
<accession>A0ABR4NW40</accession>
<evidence type="ECO:0000256" key="1">
    <source>
        <dbReference type="ARBA" id="ARBA00022786"/>
    </source>
</evidence>
<sequence>MLRRPLTTLKLTSDDVSGLIAELEDQKLQQMIDTQRKNVMRSSTRIDGVSGTVQLQENERSIQSNEVDETLDDPIPVDSFIHASPLDNKNNSRLEQFGQGLNISLDNIDPSATSDHPFSVPQQSRQNPTNNAEDTSQSNPFYRA</sequence>
<evidence type="ECO:0000313" key="4">
    <source>
        <dbReference type="Proteomes" id="UP001623330"/>
    </source>
</evidence>
<feature type="region of interest" description="Disordered" evidence="2">
    <location>
        <begin position="105"/>
        <end position="144"/>
    </location>
</feature>
<dbReference type="Proteomes" id="UP001623330">
    <property type="component" value="Unassembled WGS sequence"/>
</dbReference>
<dbReference type="Pfam" id="PF10471">
    <property type="entry name" value="ANAPC_CDC26"/>
    <property type="match status" value="1"/>
</dbReference>
<feature type="compositionally biased region" description="Polar residues" evidence="2">
    <location>
        <begin position="42"/>
        <end position="65"/>
    </location>
</feature>
<gene>
    <name evidence="3" type="ORF">RNJ44_04861</name>
</gene>
<organism evidence="3 4">
    <name type="scientific">Nakaseomyces bracarensis</name>
    <dbReference type="NCBI Taxonomy" id="273131"/>
    <lineage>
        <taxon>Eukaryota</taxon>
        <taxon>Fungi</taxon>
        <taxon>Dikarya</taxon>
        <taxon>Ascomycota</taxon>
        <taxon>Saccharomycotina</taxon>
        <taxon>Saccharomycetes</taxon>
        <taxon>Saccharomycetales</taxon>
        <taxon>Saccharomycetaceae</taxon>
        <taxon>Nakaseomyces</taxon>
    </lineage>
</organism>
<dbReference type="InterPro" id="IPR018860">
    <property type="entry name" value="APC_suCDC26"/>
</dbReference>
<reference evidence="3 4" key="1">
    <citation type="submission" date="2024-05" db="EMBL/GenBank/DDBJ databases">
        <title>Long read based assembly of the Candida bracarensis genome reveals expanded adhesin content.</title>
        <authorList>
            <person name="Marcet-Houben M."/>
            <person name="Ksiezopolska E."/>
            <person name="Gabaldon T."/>
        </authorList>
    </citation>
    <scope>NUCLEOTIDE SEQUENCE [LARGE SCALE GENOMIC DNA]</scope>
    <source>
        <strain evidence="3 4">CBM6</strain>
    </source>
</reference>